<evidence type="ECO:0000256" key="1">
    <source>
        <dbReference type="SAM" id="Phobius"/>
    </source>
</evidence>
<dbReference type="PANTHER" id="PTHR42698:SF1">
    <property type="entry name" value="GTPASE ERA, MITOCHONDRIAL"/>
    <property type="match status" value="1"/>
</dbReference>
<dbReference type="InterPro" id="IPR027417">
    <property type="entry name" value="P-loop_NTPase"/>
</dbReference>
<keyword evidence="1" id="KW-1133">Transmembrane helix</keyword>
<dbReference type="PANTHER" id="PTHR42698">
    <property type="entry name" value="GTPASE ERA"/>
    <property type="match status" value="1"/>
</dbReference>
<protein>
    <submittedName>
        <fullName evidence="3">GTPase</fullName>
    </submittedName>
</protein>
<reference evidence="3" key="1">
    <citation type="submission" date="2023-11" db="EMBL/GenBank/DDBJ databases">
        <title>Scrofimicrobium hongkongense sp. nov., isolated from a patient with peritonitis.</title>
        <authorList>
            <person name="Lao H.Y."/>
            <person name="Wong A.Y.P."/>
            <person name="Ng T.L."/>
            <person name="Wong R.Y.L."/>
            <person name="Yau M.C.Y."/>
            <person name="Lam J.Y.W."/>
            <person name="Siu G.K.H."/>
        </authorList>
    </citation>
    <scope>NUCLEOTIDE SEQUENCE</scope>
    <source>
        <strain evidence="3">R131</strain>
    </source>
</reference>
<dbReference type="GO" id="GO:0019843">
    <property type="term" value="F:rRNA binding"/>
    <property type="evidence" value="ECO:0007669"/>
    <property type="project" value="TreeGrafter"/>
</dbReference>
<keyword evidence="1" id="KW-0472">Membrane</keyword>
<dbReference type="InterPro" id="IPR005662">
    <property type="entry name" value="GTPase_Era-like"/>
</dbReference>
<accession>A0AAU7V708</accession>
<dbReference type="Pfam" id="PF01926">
    <property type="entry name" value="MMR_HSR1"/>
    <property type="match status" value="1"/>
</dbReference>
<dbReference type="GO" id="GO:0005525">
    <property type="term" value="F:GTP binding"/>
    <property type="evidence" value="ECO:0007669"/>
    <property type="project" value="InterPro"/>
</dbReference>
<name>A0AAU7V708_9ACTO</name>
<dbReference type="GO" id="GO:0000028">
    <property type="term" value="P:ribosomal small subunit assembly"/>
    <property type="evidence" value="ECO:0007669"/>
    <property type="project" value="TreeGrafter"/>
</dbReference>
<dbReference type="InterPro" id="IPR006073">
    <property type="entry name" value="GTP-bd"/>
</dbReference>
<dbReference type="EMBL" id="CP138335">
    <property type="protein sequence ID" value="XBW07090.1"/>
    <property type="molecule type" value="Genomic_DNA"/>
</dbReference>
<feature type="transmembrane region" description="Helical" evidence="1">
    <location>
        <begin position="405"/>
        <end position="427"/>
    </location>
</feature>
<sequence length="519" mass="55328">MNLNERWQALGECARLGPGFLTEAQLADAERLRQQGQDRSERGLGFTTVGFFGATGSGKSTLVNALAGAEVTTPGLLRPTTAEVTAVVNAGANADDLLVWLQVDQIRAVPALPHRRLVLLDLPDFDSVATAHRHVAERLAAQVDLLVWVVDPQKYADRVLHEDFIDPRRHQHGQTLVVLNQIDLLDPAEIPVVRASLGQLLDQRGLGSVPVFPLSARTGSGVEALEQALAREAERARAAEARLDADLAHWAEAARPVQTVGSPPSATAERALTASLVAAAQTEQIAAAVGRSYRLRAGQNTGWLPTAWLHRFRADPLRRLGVERSQTEGALPSLPPLTGAGQAGLALAVRTYLGQAASTFPPGWRGPLGSLESKALAELPAALETAVTRVDLRVRPAWWWVAARILQWLALALALVGAGWYLAVWLARVLGLPAIPIAQVEGWPVPGLLIGFGLGLGLLLGLAGRGLAALGARARTRAVRRALQREVAQVGARTVVAPARAERERAGALARALDRAARI</sequence>
<feature type="domain" description="G" evidence="2">
    <location>
        <begin position="48"/>
        <end position="180"/>
    </location>
</feature>
<dbReference type="KEGG" id="sapp:SAC06_05385"/>
<dbReference type="SUPFAM" id="SSF52540">
    <property type="entry name" value="P-loop containing nucleoside triphosphate hydrolases"/>
    <property type="match status" value="1"/>
</dbReference>
<dbReference type="GO" id="GO:0005829">
    <property type="term" value="C:cytosol"/>
    <property type="evidence" value="ECO:0007669"/>
    <property type="project" value="TreeGrafter"/>
</dbReference>
<organism evidence="3">
    <name type="scientific">Scrofimicrobium appendicitidis</name>
    <dbReference type="NCBI Taxonomy" id="3079930"/>
    <lineage>
        <taxon>Bacteria</taxon>
        <taxon>Bacillati</taxon>
        <taxon>Actinomycetota</taxon>
        <taxon>Actinomycetes</taxon>
        <taxon>Actinomycetales</taxon>
        <taxon>Actinomycetaceae</taxon>
        <taxon>Scrofimicrobium</taxon>
    </lineage>
</organism>
<proteinExistence type="predicted"/>
<dbReference type="Gene3D" id="3.40.50.300">
    <property type="entry name" value="P-loop containing nucleotide triphosphate hydrolases"/>
    <property type="match status" value="1"/>
</dbReference>
<gene>
    <name evidence="3" type="ORF">SAC06_05385</name>
</gene>
<evidence type="ECO:0000313" key="3">
    <source>
        <dbReference type="EMBL" id="XBW07090.1"/>
    </source>
</evidence>
<feature type="transmembrane region" description="Helical" evidence="1">
    <location>
        <begin position="447"/>
        <end position="472"/>
    </location>
</feature>
<evidence type="ECO:0000259" key="2">
    <source>
        <dbReference type="Pfam" id="PF01926"/>
    </source>
</evidence>
<dbReference type="AlphaFoldDB" id="A0AAU7V708"/>
<keyword evidence="1" id="KW-0812">Transmembrane</keyword>
<dbReference type="GO" id="GO:0043024">
    <property type="term" value="F:ribosomal small subunit binding"/>
    <property type="evidence" value="ECO:0007669"/>
    <property type="project" value="TreeGrafter"/>
</dbReference>
<dbReference type="RefSeq" id="WP_350257295.1">
    <property type="nucleotide sequence ID" value="NZ_CP138335.1"/>
</dbReference>